<protein>
    <submittedName>
        <fullName evidence="2">Uncharacterized protein</fullName>
    </submittedName>
</protein>
<dbReference type="Proteomes" id="UP000026960">
    <property type="component" value="Chromosome 1"/>
</dbReference>
<organism evidence="2">
    <name type="scientific">Oryza barthii</name>
    <dbReference type="NCBI Taxonomy" id="65489"/>
    <lineage>
        <taxon>Eukaryota</taxon>
        <taxon>Viridiplantae</taxon>
        <taxon>Streptophyta</taxon>
        <taxon>Embryophyta</taxon>
        <taxon>Tracheophyta</taxon>
        <taxon>Spermatophyta</taxon>
        <taxon>Magnoliopsida</taxon>
        <taxon>Liliopsida</taxon>
        <taxon>Poales</taxon>
        <taxon>Poaceae</taxon>
        <taxon>BOP clade</taxon>
        <taxon>Oryzoideae</taxon>
        <taxon>Oryzeae</taxon>
        <taxon>Oryzinae</taxon>
        <taxon>Oryza</taxon>
    </lineage>
</organism>
<evidence type="ECO:0000256" key="1">
    <source>
        <dbReference type="SAM" id="MobiDB-lite"/>
    </source>
</evidence>
<proteinExistence type="predicted"/>
<reference evidence="2" key="2">
    <citation type="submission" date="2015-03" db="UniProtKB">
        <authorList>
            <consortium name="EnsemblPlants"/>
        </authorList>
    </citation>
    <scope>IDENTIFICATION</scope>
</reference>
<evidence type="ECO:0000313" key="3">
    <source>
        <dbReference type="Proteomes" id="UP000026960"/>
    </source>
</evidence>
<sequence>MEDESVHRAPSPPTAKHRRLHPAGCQIRPPQGHGTQIRPPSVVSFIPVLWPPPPVTGRHICQPLGAANR</sequence>
<dbReference type="EnsemblPlants" id="OBART01G26150.1">
    <property type="protein sequence ID" value="OBART01G26150.1"/>
    <property type="gene ID" value="OBART01G26150"/>
</dbReference>
<keyword evidence="3" id="KW-1185">Reference proteome</keyword>
<evidence type="ECO:0000313" key="2">
    <source>
        <dbReference type="EnsemblPlants" id="OBART01G26150.1"/>
    </source>
</evidence>
<reference evidence="2" key="1">
    <citation type="journal article" date="2009" name="Rice">
        <title>De Novo Next Generation Sequencing of Plant Genomes.</title>
        <authorList>
            <person name="Rounsley S."/>
            <person name="Marri P.R."/>
            <person name="Yu Y."/>
            <person name="He R."/>
            <person name="Sisneros N."/>
            <person name="Goicoechea J.L."/>
            <person name="Lee S.J."/>
            <person name="Angelova A."/>
            <person name="Kudrna D."/>
            <person name="Luo M."/>
            <person name="Affourtit J."/>
            <person name="Desany B."/>
            <person name="Knight J."/>
            <person name="Niazi F."/>
            <person name="Egholm M."/>
            <person name="Wing R.A."/>
        </authorList>
    </citation>
    <scope>NUCLEOTIDE SEQUENCE [LARGE SCALE GENOMIC DNA]</scope>
    <source>
        <strain evidence="2">cv. IRGC 105608</strain>
    </source>
</reference>
<accession>A0A0D3ESC9</accession>
<feature type="region of interest" description="Disordered" evidence="1">
    <location>
        <begin position="1"/>
        <end position="36"/>
    </location>
</feature>
<name>A0A0D3ESC9_9ORYZ</name>
<dbReference type="PaxDb" id="65489-OBART01G26150.1"/>
<dbReference type="AlphaFoldDB" id="A0A0D3ESC9"/>
<dbReference type="HOGENOM" id="CLU_2779826_0_0_1"/>
<dbReference type="Gramene" id="OBART01G26150.1">
    <property type="protein sequence ID" value="OBART01G26150.1"/>
    <property type="gene ID" value="OBART01G26150"/>
</dbReference>